<sequence length="832" mass="95160">MTNFSINEVIPQIKEVLQNKSNLIIEAPAGAGKSTIVPISLLKESWLEDKIIIVLEPRRVAAIAVASQMARLLGEQVGQTVGYQIKLDSKKSSKTKVLVVTEGILTRMIQSDQALEKCACVIFDEFHERSINTDLGLALCLQAQELLREDLKIVLMSATLQAKELQETLCNFELIKSDGRMFEVKDIYLPLDIKHPSIKDLDKLLESIVLKALKENEGDVLVFLAGFKEINNLKKLLELSLKEDILISPLHSNLSKEEQNIAINKNEKRKVILSTNIAQTSLTIEGVKVVIDSGLEKISRYDFTTGMDHLEYSFICEDSAIQRAGRAGRLSKGLCYKLWHQKRILNPSSTPEILRVDLSSFLLDTSLWGVQDLEELTLLDRPKKEFENSSKELLKSLELLDEKGNITSLGEDVLNLGIHPRLGFMILKANEVGFAKQSCITASLLIENDILKTDSKDFMRRFEAVYEQTNLNNINLNRLNIVKKQADMFFTRLNKIKEIKREKSFDKNLLGVILLFAYPDRLAKKRVSSDNTYALSNKKAAIISDENLQRNEYLVAVNISAKQTNSYINQALAIDFKLLDKYLKNHFTTSIESINKDNFELYEVLKFEQLVISYKKASSISKEEYINAILDFIKTKGVKQTLNFDKKALSLQNRINFYNKAKKQNYKCDLDLMDFSDEYLSSSVEIWLKPFLNNIKKFEDLQKLDIYTILLSNINYEVFQSFDKEVPTHINVPSGSKIKIDYSDSSCAVLAVKIQEVFSLHQTPKVLNNQIPLTIHLLTPAQRPIQITQDLRSFWDNSYEEVRKELRGKYKKHYWPENPYDAVPTNRVKKNM</sequence>
<dbReference type="PANTHER" id="PTHR43519">
    <property type="entry name" value="ATP-DEPENDENT RNA HELICASE HRPB"/>
    <property type="match status" value="1"/>
</dbReference>
<evidence type="ECO:0000313" key="8">
    <source>
        <dbReference type="Proteomes" id="UP001060012"/>
    </source>
</evidence>
<feature type="domain" description="Helicase ATP-binding" evidence="5">
    <location>
        <begin position="14"/>
        <end position="178"/>
    </location>
</feature>
<dbReference type="GO" id="GO:0004386">
    <property type="term" value="F:helicase activity"/>
    <property type="evidence" value="ECO:0007669"/>
    <property type="project" value="UniProtKB-KW"/>
</dbReference>
<evidence type="ECO:0000256" key="1">
    <source>
        <dbReference type="ARBA" id="ARBA00022741"/>
    </source>
</evidence>
<dbReference type="InterPro" id="IPR014001">
    <property type="entry name" value="Helicase_ATP-bd"/>
</dbReference>
<keyword evidence="4" id="KW-0067">ATP-binding</keyword>
<dbReference type="SMART" id="SM00847">
    <property type="entry name" value="HA2"/>
    <property type="match status" value="1"/>
</dbReference>
<name>A0ABY5E3N9_9BACT</name>
<dbReference type="EMBL" id="CP100595">
    <property type="protein sequence ID" value="UTJ05351.1"/>
    <property type="molecule type" value="Genomic_DNA"/>
</dbReference>
<organism evidence="7 8">
    <name type="scientific">Arcobacter roscoffensis</name>
    <dbReference type="NCBI Taxonomy" id="2961520"/>
    <lineage>
        <taxon>Bacteria</taxon>
        <taxon>Pseudomonadati</taxon>
        <taxon>Campylobacterota</taxon>
        <taxon>Epsilonproteobacteria</taxon>
        <taxon>Campylobacterales</taxon>
        <taxon>Arcobacteraceae</taxon>
        <taxon>Arcobacter</taxon>
    </lineage>
</organism>
<evidence type="ECO:0000256" key="4">
    <source>
        <dbReference type="ARBA" id="ARBA00022840"/>
    </source>
</evidence>
<accession>A0ABY5E3N9</accession>
<dbReference type="Proteomes" id="UP001060012">
    <property type="component" value="Chromosome"/>
</dbReference>
<dbReference type="SUPFAM" id="SSF52540">
    <property type="entry name" value="P-loop containing nucleoside triphosphate hydrolases"/>
    <property type="match status" value="1"/>
</dbReference>
<dbReference type="CDD" id="cd18791">
    <property type="entry name" value="SF2_C_RHA"/>
    <property type="match status" value="1"/>
</dbReference>
<evidence type="ECO:0000259" key="6">
    <source>
        <dbReference type="PROSITE" id="PS51194"/>
    </source>
</evidence>
<gene>
    <name evidence="7" type="primary">hrpB</name>
    <name evidence="7" type="ORF">NJU99_08725</name>
</gene>
<dbReference type="PROSITE" id="PS51192">
    <property type="entry name" value="HELICASE_ATP_BIND_1"/>
    <property type="match status" value="1"/>
</dbReference>
<dbReference type="InterPro" id="IPR013689">
    <property type="entry name" value="RNA_helicase_ATP-dep_HrpB_C"/>
</dbReference>
<keyword evidence="3 7" id="KW-0347">Helicase</keyword>
<dbReference type="SMART" id="SM00487">
    <property type="entry name" value="DEXDc"/>
    <property type="match status" value="1"/>
</dbReference>
<proteinExistence type="predicted"/>
<dbReference type="PANTHER" id="PTHR43519:SF1">
    <property type="entry name" value="ATP-DEPENDENT RNA HELICASE HRPB"/>
    <property type="match status" value="1"/>
</dbReference>
<evidence type="ECO:0000256" key="3">
    <source>
        <dbReference type="ARBA" id="ARBA00022806"/>
    </source>
</evidence>
<dbReference type="Gene3D" id="3.40.50.300">
    <property type="entry name" value="P-loop containing nucleotide triphosphate hydrolases"/>
    <property type="match status" value="2"/>
</dbReference>
<keyword evidence="2" id="KW-0378">Hydrolase</keyword>
<keyword evidence="1" id="KW-0547">Nucleotide-binding</keyword>
<feature type="domain" description="Helicase C-terminal" evidence="6">
    <location>
        <begin position="200"/>
        <end position="374"/>
    </location>
</feature>
<dbReference type="NCBIfam" id="TIGR01970">
    <property type="entry name" value="DEAH_box_HrpB"/>
    <property type="match status" value="1"/>
</dbReference>
<dbReference type="PIRSF" id="PIRSF005496">
    <property type="entry name" value="ATP_hel_hrpB"/>
    <property type="match status" value="1"/>
</dbReference>
<evidence type="ECO:0000259" key="5">
    <source>
        <dbReference type="PROSITE" id="PS51192"/>
    </source>
</evidence>
<evidence type="ECO:0000256" key="2">
    <source>
        <dbReference type="ARBA" id="ARBA00022801"/>
    </source>
</evidence>
<dbReference type="CDD" id="cd17990">
    <property type="entry name" value="DEXHc_HrpB"/>
    <property type="match status" value="1"/>
</dbReference>
<dbReference type="SMART" id="SM00490">
    <property type="entry name" value="HELICc"/>
    <property type="match status" value="1"/>
</dbReference>
<dbReference type="Pfam" id="PF00271">
    <property type="entry name" value="Helicase_C"/>
    <property type="match status" value="1"/>
</dbReference>
<dbReference type="Gene3D" id="1.20.120.1080">
    <property type="match status" value="1"/>
</dbReference>
<dbReference type="InterPro" id="IPR007502">
    <property type="entry name" value="Helicase-assoc_dom"/>
</dbReference>
<dbReference type="PROSITE" id="PS51194">
    <property type="entry name" value="HELICASE_CTER"/>
    <property type="match status" value="1"/>
</dbReference>
<dbReference type="InterPro" id="IPR049614">
    <property type="entry name" value="HrpB_DEXH"/>
</dbReference>
<dbReference type="InterPro" id="IPR001650">
    <property type="entry name" value="Helicase_C-like"/>
</dbReference>
<dbReference type="RefSeq" id="WP_254575532.1">
    <property type="nucleotide sequence ID" value="NZ_CP100595.1"/>
</dbReference>
<reference evidence="7" key="1">
    <citation type="submission" date="2022-07" db="EMBL/GenBank/DDBJ databases">
        <title>Arcobacter roscoffensis sp. nov., a marine bacterium isolated from coastal seawater collected from Roscoff, France.</title>
        <authorList>
            <person name="Pascual J."/>
            <person name="Lepeaux C."/>
            <person name="Methner A."/>
            <person name="Overmann J."/>
        </authorList>
    </citation>
    <scope>NUCLEOTIDE SEQUENCE</scope>
    <source>
        <strain evidence="7">ARW1-2F2</strain>
    </source>
</reference>
<dbReference type="Pfam" id="PF08482">
    <property type="entry name" value="HrpB_C"/>
    <property type="match status" value="1"/>
</dbReference>
<dbReference type="InterPro" id="IPR011545">
    <property type="entry name" value="DEAD/DEAH_box_helicase_dom"/>
</dbReference>
<protein>
    <submittedName>
        <fullName evidence="7">ATP-dependent helicase HrpB</fullName>
    </submittedName>
</protein>
<dbReference type="InterPro" id="IPR010225">
    <property type="entry name" value="HrpB"/>
</dbReference>
<dbReference type="InterPro" id="IPR027417">
    <property type="entry name" value="P-loop_NTPase"/>
</dbReference>
<dbReference type="Pfam" id="PF00270">
    <property type="entry name" value="DEAD"/>
    <property type="match status" value="1"/>
</dbReference>
<keyword evidence="8" id="KW-1185">Reference proteome</keyword>
<evidence type="ECO:0000313" key="7">
    <source>
        <dbReference type="EMBL" id="UTJ05351.1"/>
    </source>
</evidence>